<name>A0A7W6PRY0_9HYPH</name>
<dbReference type="Pfam" id="PF03401">
    <property type="entry name" value="TctC"/>
    <property type="match status" value="1"/>
</dbReference>
<dbReference type="InterPro" id="IPR005064">
    <property type="entry name" value="BUG"/>
</dbReference>
<evidence type="ECO:0000256" key="1">
    <source>
        <dbReference type="ARBA" id="ARBA00006987"/>
    </source>
</evidence>
<dbReference type="InterPro" id="IPR042100">
    <property type="entry name" value="Bug_dom1"/>
</dbReference>
<dbReference type="PANTHER" id="PTHR42928">
    <property type="entry name" value="TRICARBOXYLATE-BINDING PROTEIN"/>
    <property type="match status" value="1"/>
</dbReference>
<keyword evidence="3" id="KW-0675">Receptor</keyword>
<dbReference type="Proteomes" id="UP000519897">
    <property type="component" value="Unassembled WGS sequence"/>
</dbReference>
<gene>
    <name evidence="3" type="ORF">GGQ72_002991</name>
</gene>
<dbReference type="AlphaFoldDB" id="A0A7W6PRY0"/>
<proteinExistence type="inferred from homology"/>
<reference evidence="3 4" key="1">
    <citation type="submission" date="2020-08" db="EMBL/GenBank/DDBJ databases">
        <title>Genomic Encyclopedia of Type Strains, Phase IV (KMG-IV): sequencing the most valuable type-strain genomes for metagenomic binning, comparative biology and taxonomic classification.</title>
        <authorList>
            <person name="Goeker M."/>
        </authorList>
    </citation>
    <scope>NUCLEOTIDE SEQUENCE [LARGE SCALE GENOMIC DNA]</scope>
    <source>
        <strain evidence="3 4">DSM 29514</strain>
    </source>
</reference>
<comment type="similarity">
    <text evidence="1">Belongs to the UPF0065 (bug) family.</text>
</comment>
<sequence length="325" mass="33437">MSMKLTRRSALALGGALLSMSMAGSSLAADYPSKPITLVVSYAAGGGTDAIARVFAARLEKALGGRVIVDNRPGAAANLGTEVVANSAPDGYTLLIGNQGPMAVNPHIFKLKADPAEKLEPIAMIADASLVVVTGPRVQAKTLKDLIELAKTKQLVYGSAGNASASHLGALLFGQTAKINIKHVPYKGAGPAVNDLVGGHIDFMVTTIPSAIGLIQDKTLNALAVTGEKRFESLPDVPTAIEAGLPGYTASAWYGLVGPKGLPADVKAKLTAATAETLSDPSVLEKLKNDGATPSKVAGDAFGAFMAQERARWGEVVKTADIKVE</sequence>
<dbReference type="PIRSF" id="PIRSF017082">
    <property type="entry name" value="YflP"/>
    <property type="match status" value="1"/>
</dbReference>
<evidence type="ECO:0000313" key="3">
    <source>
        <dbReference type="EMBL" id="MBB4144434.1"/>
    </source>
</evidence>
<dbReference type="Gene3D" id="3.40.190.150">
    <property type="entry name" value="Bordetella uptake gene, domain 1"/>
    <property type="match status" value="1"/>
</dbReference>
<protein>
    <submittedName>
        <fullName evidence="3">Tripartite-type tricarboxylate transporter receptor subunit TctC</fullName>
    </submittedName>
</protein>
<keyword evidence="4" id="KW-1185">Reference proteome</keyword>
<evidence type="ECO:0000313" key="4">
    <source>
        <dbReference type="Proteomes" id="UP000519897"/>
    </source>
</evidence>
<comment type="caution">
    <text evidence="3">The sequence shown here is derived from an EMBL/GenBank/DDBJ whole genome shotgun (WGS) entry which is preliminary data.</text>
</comment>
<dbReference type="RefSeq" id="WP_246251392.1">
    <property type="nucleotide sequence ID" value="NZ_CP049249.1"/>
</dbReference>
<accession>A0A7W6PRY0</accession>
<dbReference type="CDD" id="cd07012">
    <property type="entry name" value="PBP2_Bug_TTT"/>
    <property type="match status" value="1"/>
</dbReference>
<feature type="chain" id="PRO_5030676649" evidence="2">
    <location>
        <begin position="29"/>
        <end position="325"/>
    </location>
</feature>
<dbReference type="SUPFAM" id="SSF53850">
    <property type="entry name" value="Periplasmic binding protein-like II"/>
    <property type="match status" value="1"/>
</dbReference>
<dbReference type="EMBL" id="JACIEC010000003">
    <property type="protein sequence ID" value="MBB4144434.1"/>
    <property type="molecule type" value="Genomic_DNA"/>
</dbReference>
<dbReference type="Gene3D" id="3.40.190.10">
    <property type="entry name" value="Periplasmic binding protein-like II"/>
    <property type="match status" value="1"/>
</dbReference>
<evidence type="ECO:0000256" key="2">
    <source>
        <dbReference type="SAM" id="SignalP"/>
    </source>
</evidence>
<keyword evidence="2" id="KW-0732">Signal</keyword>
<dbReference type="PANTHER" id="PTHR42928:SF5">
    <property type="entry name" value="BLR1237 PROTEIN"/>
    <property type="match status" value="1"/>
</dbReference>
<feature type="signal peptide" evidence="2">
    <location>
        <begin position="1"/>
        <end position="28"/>
    </location>
</feature>
<organism evidence="3 4">
    <name type="scientific">Rhizobium rhizoryzae</name>
    <dbReference type="NCBI Taxonomy" id="451876"/>
    <lineage>
        <taxon>Bacteria</taxon>
        <taxon>Pseudomonadati</taxon>
        <taxon>Pseudomonadota</taxon>
        <taxon>Alphaproteobacteria</taxon>
        <taxon>Hyphomicrobiales</taxon>
        <taxon>Rhizobiaceae</taxon>
        <taxon>Rhizobium/Agrobacterium group</taxon>
        <taxon>Rhizobium</taxon>
    </lineage>
</organism>